<reference evidence="4 5" key="1">
    <citation type="submission" date="2018-07" db="EMBL/GenBank/DDBJ databases">
        <title>Sequencing the genomes of 1000 actinobacteria strains.</title>
        <authorList>
            <person name="Klenk H.-P."/>
        </authorList>
    </citation>
    <scope>NUCLEOTIDE SEQUENCE [LARGE SCALE GENOMIC DNA]</scope>
    <source>
        <strain evidence="4 5">DSM 14442</strain>
    </source>
</reference>
<feature type="domain" description="N-acetylmuramoyl-L-alanine amidase" evidence="2">
    <location>
        <begin position="96"/>
        <end position="245"/>
    </location>
</feature>
<dbReference type="InterPro" id="IPR002502">
    <property type="entry name" value="Amidase_domain"/>
</dbReference>
<protein>
    <submittedName>
        <fullName evidence="4">Peptidoglycan hydrolase-like protein with peptidoglycan-binding domain</fullName>
    </submittedName>
</protein>
<gene>
    <name evidence="4" type="ORF">C8E99_1637</name>
</gene>
<sequence length="416" mass="42849">MEPDVTDHIIAPVPTPAPAFAPAPTTATAAVAAAAASAPVPSRPARLSRRRLLQGTAALGGVIAFGTAVSASSTPAFAATVSQPDIISTNDWGASAPQGSLPTLTRRPTHLVIHHTTHVNSDDFSVAAAEEVARLIQRNHMTNGWADTGQQFTIARGGQMLEGRHGSLDAVVDGTRFIEGAHAYGFNDQSVGIEVDGMYTNDVPTDAQWSSLVHLSAFICQRYGLDVDRIIAHRDVPGAQTLCCGDAFYGKLSALRDEVASALANGVDGGSGASGDYPTVRLGDEGDAVRRVQVTLDVIGHDPGAADGVFGPATEKALREYQSSLGTGVDGIAGPRTWGALATHHAAGSTVSSGDSGTEVEYLQRGLKASSGVDLATDGHFGDQTEAAVSAYQKARGLTVDGVAGGKTWAALKHAQ</sequence>
<accession>A0A3D9LEF4</accession>
<comment type="similarity">
    <text evidence="1">Belongs to the N-acetylmuramoyl-L-alanine amidase 2 family.</text>
</comment>
<dbReference type="Gene3D" id="3.40.80.10">
    <property type="entry name" value="Peptidoglycan recognition protein-like"/>
    <property type="match status" value="1"/>
</dbReference>
<dbReference type="InterPro" id="IPR036505">
    <property type="entry name" value="Amidase/PGRP_sf"/>
</dbReference>
<feature type="domain" description="Peptidoglycan recognition protein family" evidence="3">
    <location>
        <begin position="84"/>
        <end position="237"/>
    </location>
</feature>
<dbReference type="PANTHER" id="PTHR11022:SF41">
    <property type="entry name" value="PEPTIDOGLYCAN-RECOGNITION PROTEIN LC-RELATED"/>
    <property type="match status" value="1"/>
</dbReference>
<organism evidence="4 5">
    <name type="scientific">Citricoccus muralis</name>
    <dbReference type="NCBI Taxonomy" id="169134"/>
    <lineage>
        <taxon>Bacteria</taxon>
        <taxon>Bacillati</taxon>
        <taxon>Actinomycetota</taxon>
        <taxon>Actinomycetes</taxon>
        <taxon>Micrococcales</taxon>
        <taxon>Micrococcaceae</taxon>
        <taxon>Citricoccus</taxon>
    </lineage>
</organism>
<evidence type="ECO:0000259" key="3">
    <source>
        <dbReference type="SMART" id="SM00701"/>
    </source>
</evidence>
<evidence type="ECO:0000313" key="4">
    <source>
        <dbReference type="EMBL" id="REE03817.1"/>
    </source>
</evidence>
<proteinExistence type="inferred from homology"/>
<evidence type="ECO:0000259" key="2">
    <source>
        <dbReference type="SMART" id="SM00644"/>
    </source>
</evidence>
<evidence type="ECO:0000256" key="1">
    <source>
        <dbReference type="ARBA" id="ARBA00007553"/>
    </source>
</evidence>
<dbReference type="AlphaFoldDB" id="A0A3D9LEF4"/>
<dbReference type="InterPro" id="IPR015510">
    <property type="entry name" value="PGRP"/>
</dbReference>
<dbReference type="OrthoDB" id="9810670at2"/>
<keyword evidence="5" id="KW-1185">Reference proteome</keyword>
<dbReference type="SMART" id="SM00701">
    <property type="entry name" value="PGRP"/>
    <property type="match status" value="1"/>
</dbReference>
<keyword evidence="4" id="KW-0378">Hydrolase</keyword>
<dbReference type="PROSITE" id="PS51318">
    <property type="entry name" value="TAT"/>
    <property type="match status" value="1"/>
</dbReference>
<dbReference type="PANTHER" id="PTHR11022">
    <property type="entry name" value="PEPTIDOGLYCAN RECOGNITION PROTEIN"/>
    <property type="match status" value="1"/>
</dbReference>
<dbReference type="GO" id="GO:0008745">
    <property type="term" value="F:N-acetylmuramoyl-L-alanine amidase activity"/>
    <property type="evidence" value="ECO:0007669"/>
    <property type="project" value="InterPro"/>
</dbReference>
<dbReference type="Pfam" id="PF01471">
    <property type="entry name" value="PG_binding_1"/>
    <property type="match status" value="2"/>
</dbReference>
<dbReference type="GO" id="GO:0009253">
    <property type="term" value="P:peptidoglycan catabolic process"/>
    <property type="evidence" value="ECO:0007669"/>
    <property type="project" value="InterPro"/>
</dbReference>
<dbReference type="SMART" id="SM00644">
    <property type="entry name" value="Ami_2"/>
    <property type="match status" value="1"/>
</dbReference>
<dbReference type="InterPro" id="IPR036365">
    <property type="entry name" value="PGBD-like_sf"/>
</dbReference>
<comment type="caution">
    <text evidence="4">The sequence shown here is derived from an EMBL/GenBank/DDBJ whole genome shotgun (WGS) entry which is preliminary data.</text>
</comment>
<dbReference type="Gene3D" id="1.10.101.10">
    <property type="entry name" value="PGBD-like superfamily/PGBD"/>
    <property type="match status" value="2"/>
</dbReference>
<dbReference type="SUPFAM" id="SSF55846">
    <property type="entry name" value="N-acetylmuramoyl-L-alanine amidase-like"/>
    <property type="match status" value="1"/>
</dbReference>
<dbReference type="Proteomes" id="UP000256727">
    <property type="component" value="Unassembled WGS sequence"/>
</dbReference>
<dbReference type="InterPro" id="IPR002477">
    <property type="entry name" value="Peptidoglycan-bd-like"/>
</dbReference>
<dbReference type="EMBL" id="QREH01000001">
    <property type="protein sequence ID" value="REE03817.1"/>
    <property type="molecule type" value="Genomic_DNA"/>
</dbReference>
<dbReference type="InterPro" id="IPR006619">
    <property type="entry name" value="PGRP_domain_met/bac"/>
</dbReference>
<evidence type="ECO:0000313" key="5">
    <source>
        <dbReference type="Proteomes" id="UP000256727"/>
    </source>
</evidence>
<dbReference type="InterPro" id="IPR006311">
    <property type="entry name" value="TAT_signal"/>
</dbReference>
<dbReference type="InterPro" id="IPR036366">
    <property type="entry name" value="PGBDSf"/>
</dbReference>
<name>A0A3D9LEF4_9MICC</name>
<dbReference type="SUPFAM" id="SSF47090">
    <property type="entry name" value="PGBD-like"/>
    <property type="match status" value="2"/>
</dbReference>
<dbReference type="GO" id="GO:0008270">
    <property type="term" value="F:zinc ion binding"/>
    <property type="evidence" value="ECO:0007669"/>
    <property type="project" value="InterPro"/>
</dbReference>
<dbReference type="CDD" id="cd06583">
    <property type="entry name" value="PGRP"/>
    <property type="match status" value="1"/>
</dbReference>
<dbReference type="Pfam" id="PF01510">
    <property type="entry name" value="Amidase_2"/>
    <property type="match status" value="1"/>
</dbReference>